<organism evidence="1 2">
    <name type="scientific">Panagrolaimus sp. PS1159</name>
    <dbReference type="NCBI Taxonomy" id="55785"/>
    <lineage>
        <taxon>Eukaryota</taxon>
        <taxon>Metazoa</taxon>
        <taxon>Ecdysozoa</taxon>
        <taxon>Nematoda</taxon>
        <taxon>Chromadorea</taxon>
        <taxon>Rhabditida</taxon>
        <taxon>Tylenchina</taxon>
        <taxon>Panagrolaimomorpha</taxon>
        <taxon>Panagrolaimoidea</taxon>
        <taxon>Panagrolaimidae</taxon>
        <taxon>Panagrolaimus</taxon>
    </lineage>
</organism>
<evidence type="ECO:0000313" key="1">
    <source>
        <dbReference type="Proteomes" id="UP000887580"/>
    </source>
</evidence>
<reference evidence="2" key="1">
    <citation type="submission" date="2022-11" db="UniProtKB">
        <authorList>
            <consortium name="WormBaseParasite"/>
        </authorList>
    </citation>
    <scope>IDENTIFICATION</scope>
</reference>
<name>A0AC35GI60_9BILA</name>
<accession>A0AC35GI60</accession>
<dbReference type="Proteomes" id="UP000887580">
    <property type="component" value="Unplaced"/>
</dbReference>
<protein>
    <submittedName>
        <fullName evidence="2">3'-5' exonuclease domain-containing protein</fullName>
    </submittedName>
</protein>
<evidence type="ECO:0000313" key="2">
    <source>
        <dbReference type="WBParaSite" id="PS1159_v2.g5250.t1"/>
    </source>
</evidence>
<dbReference type="WBParaSite" id="PS1159_v2.g5250.t1">
    <property type="protein sequence ID" value="PS1159_v2.g5250.t1"/>
    <property type="gene ID" value="PS1159_v2.g5250"/>
</dbReference>
<sequence length="409" mass="46976">MDFSRLNKAGRRRLRRDEFDERLLQAHIDGKADDLSNILTSKKLKRRYMTILDNCYKNAKSGIINGLEQKFIEKKMFENNNRAAFEQYAIDKLTNNNGGFAYKKDFINLLADDPKYAYCWAKFINLKRKKPTFLKKVKNVYKSDAEAFIRRMNGEIPTAELDKTESCEIFDKRYKIITVATPKGLKDFFRTYFVESKPKILGMDVESIPYINQISTIQLATADWCAIIDVHILSEHLSDSDWKIYFERIFDPLITRVGFAFASDYYLIGNTFPRISPLMQNERSKSLCLKKLVDSILKIPEAKDAVLHGRPLSSVSLLNVTKAILGIELDKDMQQSDWAQRPLTNEQKIYAVTDAIVVLLIKEKIENDLKKNFGPTAAFNIIEDAFVSMKAEKDATIEKLTKNLGGVSI</sequence>
<proteinExistence type="predicted"/>